<dbReference type="Pfam" id="PF13672">
    <property type="entry name" value="PP2C_2"/>
    <property type="match status" value="1"/>
</dbReference>
<feature type="domain" description="PPM-type phosphatase" evidence="2">
    <location>
        <begin position="5"/>
        <end position="247"/>
    </location>
</feature>
<dbReference type="AlphaFoldDB" id="A0A563UC48"/>
<evidence type="ECO:0000313" key="4">
    <source>
        <dbReference type="Proteomes" id="UP000320042"/>
    </source>
</evidence>
<feature type="transmembrane region" description="Helical" evidence="1">
    <location>
        <begin position="301"/>
        <end position="322"/>
    </location>
</feature>
<dbReference type="RefSeq" id="WP_146382137.1">
    <property type="nucleotide sequence ID" value="NZ_VOEJ01000005.1"/>
</dbReference>
<sequence length="490" mass="53000">MAENYYGLTDTGRIRDNNEDTFVTLPAANGMLLAAVVDGVGGYNGGEVAAAIAKDALTAMADGLNGNIIDSLTLAFKTASQNIFEKKQQDKELESMACVATAALVDVENNTFYYAHVGDTRLYLLRDQSLVKISKDHSFVGFLEDSGRLSESEAMNHPKRNEINKALGFTNQIDTDDSFVETGTSPFLPGDLLLLCSDGLTDMVDRAAIIDIIAQPNSSLRQKATELVAAANANGGRDNVTVVLVHNDKSSKKTEAVKPAATLKKNSNNGGNVVAGTVKKQSESAAIVNDNPDSPAKKSNALTVFFAVVTFVFAAGCVWLYFQWQKALQPPVQAIVKQEDNVQRHPDEIKLQNALNNLKGDTLTLSDTTYKQPILISDTLHLQHDTLYIRAKGNVVLQRDTAYNGPAFNIAAKSKLVIVDNLKFDGFDVGILAYNSAVVLKGASFTNCRVALQRQYLLDDKKFITAAFSNTTIIADTVAKPISQKPNATR</sequence>
<dbReference type="PANTHER" id="PTHR47992">
    <property type="entry name" value="PROTEIN PHOSPHATASE"/>
    <property type="match status" value="1"/>
</dbReference>
<keyword evidence="1" id="KW-0812">Transmembrane</keyword>
<keyword evidence="1" id="KW-1133">Transmembrane helix</keyword>
<dbReference type="PROSITE" id="PS51746">
    <property type="entry name" value="PPM_2"/>
    <property type="match status" value="1"/>
</dbReference>
<name>A0A563UC48_9SPHI</name>
<comment type="caution">
    <text evidence="3">The sequence shown here is derived from an EMBL/GenBank/DDBJ whole genome shotgun (WGS) entry which is preliminary data.</text>
</comment>
<dbReference type="SUPFAM" id="SSF81606">
    <property type="entry name" value="PP2C-like"/>
    <property type="match status" value="1"/>
</dbReference>
<reference evidence="3 4" key="1">
    <citation type="submission" date="2019-07" db="EMBL/GenBank/DDBJ databases">
        <authorList>
            <person name="Kim J."/>
        </authorList>
    </citation>
    <scope>NUCLEOTIDE SEQUENCE [LARGE SCALE GENOMIC DNA]</scope>
    <source>
        <strain evidence="4">dk17</strain>
    </source>
</reference>
<evidence type="ECO:0000313" key="3">
    <source>
        <dbReference type="EMBL" id="TWR28951.1"/>
    </source>
</evidence>
<dbReference type="SMART" id="SM00331">
    <property type="entry name" value="PP2C_SIG"/>
    <property type="match status" value="1"/>
</dbReference>
<dbReference type="SUPFAM" id="SSF51126">
    <property type="entry name" value="Pectin lyase-like"/>
    <property type="match status" value="1"/>
</dbReference>
<dbReference type="Proteomes" id="UP000320042">
    <property type="component" value="Unassembled WGS sequence"/>
</dbReference>
<organism evidence="3 4">
    <name type="scientific">Mucilaginibacter pallidiroseus</name>
    <dbReference type="NCBI Taxonomy" id="2599295"/>
    <lineage>
        <taxon>Bacteria</taxon>
        <taxon>Pseudomonadati</taxon>
        <taxon>Bacteroidota</taxon>
        <taxon>Sphingobacteriia</taxon>
        <taxon>Sphingobacteriales</taxon>
        <taxon>Sphingobacteriaceae</taxon>
        <taxon>Mucilaginibacter</taxon>
    </lineage>
</organism>
<dbReference type="InterPro" id="IPR011050">
    <property type="entry name" value="Pectin_lyase_fold/virulence"/>
</dbReference>
<evidence type="ECO:0000259" key="2">
    <source>
        <dbReference type="PROSITE" id="PS51746"/>
    </source>
</evidence>
<dbReference type="InterPro" id="IPR001932">
    <property type="entry name" value="PPM-type_phosphatase-like_dom"/>
</dbReference>
<dbReference type="CDD" id="cd00143">
    <property type="entry name" value="PP2Cc"/>
    <property type="match status" value="1"/>
</dbReference>
<keyword evidence="4" id="KW-1185">Reference proteome</keyword>
<dbReference type="EMBL" id="VOEJ01000005">
    <property type="protein sequence ID" value="TWR28951.1"/>
    <property type="molecule type" value="Genomic_DNA"/>
</dbReference>
<keyword evidence="1" id="KW-0472">Membrane</keyword>
<dbReference type="GO" id="GO:0004722">
    <property type="term" value="F:protein serine/threonine phosphatase activity"/>
    <property type="evidence" value="ECO:0007669"/>
    <property type="project" value="InterPro"/>
</dbReference>
<dbReference type="OrthoDB" id="9801841at2"/>
<evidence type="ECO:0000256" key="1">
    <source>
        <dbReference type="SAM" id="Phobius"/>
    </source>
</evidence>
<gene>
    <name evidence="3" type="ORF">FPZ43_11855</name>
</gene>
<dbReference type="Gene3D" id="3.60.40.10">
    <property type="entry name" value="PPM-type phosphatase domain"/>
    <property type="match status" value="1"/>
</dbReference>
<dbReference type="InterPro" id="IPR036457">
    <property type="entry name" value="PPM-type-like_dom_sf"/>
</dbReference>
<dbReference type="SMART" id="SM00332">
    <property type="entry name" value="PP2Cc"/>
    <property type="match status" value="1"/>
</dbReference>
<dbReference type="InterPro" id="IPR015655">
    <property type="entry name" value="PP2C"/>
</dbReference>
<proteinExistence type="predicted"/>
<protein>
    <submittedName>
        <fullName evidence="3">Serine/threonine-protein phosphatase</fullName>
    </submittedName>
</protein>
<accession>A0A563UC48</accession>